<dbReference type="EMBL" id="CP025536">
    <property type="protein sequence ID" value="AUW96277.1"/>
    <property type="molecule type" value="Genomic_DNA"/>
</dbReference>
<keyword evidence="1" id="KW-0812">Transmembrane</keyword>
<sequence length="165" mass="18154">MKIITLIPSLLSLLLGFYLFNQPLSAIASIGWLLALMIFVWGIQSLLTYFRSSQSRRNIWQLLQAVVTVVFGFILLGSSAFSLSRLVITIIAYWVLVVSILRLISGYQLQQAGIGKATLLSGLSFLILGLLLLASPIFTSVFIGKFLSLIFILLGFSGLLVSLRL</sequence>
<reference evidence="2 3" key="1">
    <citation type="submission" date="2017-12" db="EMBL/GenBank/DDBJ databases">
        <authorList>
            <person name="Hurst M.R.H."/>
        </authorList>
    </citation>
    <scope>NUCLEOTIDE SEQUENCE [LARGE SCALE GENOMIC DNA]</scope>
    <source>
        <strain evidence="2 3">TH11417</strain>
    </source>
</reference>
<dbReference type="GO" id="GO:0005886">
    <property type="term" value="C:plasma membrane"/>
    <property type="evidence" value="ECO:0007669"/>
    <property type="project" value="TreeGrafter"/>
</dbReference>
<dbReference type="InterPro" id="IPR052712">
    <property type="entry name" value="Acid_resist_chaperone_HdeD"/>
</dbReference>
<evidence type="ECO:0000256" key="1">
    <source>
        <dbReference type="SAM" id="Phobius"/>
    </source>
</evidence>
<dbReference type="RefSeq" id="WP_104967611.1">
    <property type="nucleotide sequence ID" value="NZ_CP025536.1"/>
</dbReference>
<dbReference type="AlphaFoldDB" id="A0A2L0D369"/>
<feature type="transmembrane region" description="Helical" evidence="1">
    <location>
        <begin position="26"/>
        <end position="50"/>
    </location>
</feature>
<protein>
    <recommendedName>
        <fullName evidence="4">DUF308 domain-containing protein</fullName>
    </recommendedName>
</protein>
<dbReference type="OrthoDB" id="2236550at2"/>
<gene>
    <name evidence="2" type="ORF">C0J00_03655</name>
</gene>
<name>A0A2L0D369_9STRE</name>
<keyword evidence="3" id="KW-1185">Reference proteome</keyword>
<dbReference type="GeneID" id="98393007"/>
<proteinExistence type="predicted"/>
<feature type="transmembrane region" description="Helical" evidence="1">
    <location>
        <begin position="143"/>
        <end position="163"/>
    </location>
</feature>
<dbReference type="Proteomes" id="UP000238956">
    <property type="component" value="Chromosome"/>
</dbReference>
<keyword evidence="1" id="KW-1133">Transmembrane helix</keyword>
<evidence type="ECO:0000313" key="3">
    <source>
        <dbReference type="Proteomes" id="UP000238956"/>
    </source>
</evidence>
<dbReference type="Pfam" id="PF03729">
    <property type="entry name" value="DUF308"/>
    <property type="match status" value="2"/>
</dbReference>
<feature type="transmembrane region" description="Helical" evidence="1">
    <location>
        <begin position="62"/>
        <end position="81"/>
    </location>
</feature>
<keyword evidence="1" id="KW-0472">Membrane</keyword>
<dbReference type="PANTHER" id="PTHR34989:SF1">
    <property type="entry name" value="PROTEIN HDED"/>
    <property type="match status" value="1"/>
</dbReference>
<feature type="transmembrane region" description="Helical" evidence="1">
    <location>
        <begin position="87"/>
        <end position="105"/>
    </location>
</feature>
<evidence type="ECO:0008006" key="4">
    <source>
        <dbReference type="Google" id="ProtNLM"/>
    </source>
</evidence>
<evidence type="ECO:0000313" key="2">
    <source>
        <dbReference type="EMBL" id="AUW96277.1"/>
    </source>
</evidence>
<dbReference type="KEGG" id="splr:C0J00_03655"/>
<accession>A0A2L0D369</accession>
<dbReference type="PANTHER" id="PTHR34989">
    <property type="entry name" value="PROTEIN HDED"/>
    <property type="match status" value="1"/>
</dbReference>
<organism evidence="2 3">
    <name type="scientific">Streptococcus pluranimalium</name>
    <dbReference type="NCBI Taxonomy" id="82348"/>
    <lineage>
        <taxon>Bacteria</taxon>
        <taxon>Bacillati</taxon>
        <taxon>Bacillota</taxon>
        <taxon>Bacilli</taxon>
        <taxon>Lactobacillales</taxon>
        <taxon>Streptococcaceae</taxon>
        <taxon>Streptococcus</taxon>
    </lineage>
</organism>
<feature type="transmembrane region" description="Helical" evidence="1">
    <location>
        <begin position="117"/>
        <end position="137"/>
    </location>
</feature>
<dbReference type="InterPro" id="IPR005325">
    <property type="entry name" value="DUF308_memb"/>
</dbReference>
<reference evidence="2 3" key="2">
    <citation type="submission" date="2018-02" db="EMBL/GenBank/DDBJ databases">
        <title>Whole genome sequencing analysis of Streptococcus pluranimalium isolated from cattle infected mastitis in China.</title>
        <authorList>
            <person name="Zhang J.-R."/>
            <person name="Hu G.-Z."/>
        </authorList>
    </citation>
    <scope>NUCLEOTIDE SEQUENCE [LARGE SCALE GENOMIC DNA]</scope>
    <source>
        <strain evidence="2 3">TH11417</strain>
    </source>
</reference>